<organism evidence="2 3">
    <name type="scientific">Sphaerulina musiva (strain SO2202)</name>
    <name type="common">Poplar stem canker fungus</name>
    <name type="synonym">Septoria musiva</name>
    <dbReference type="NCBI Taxonomy" id="692275"/>
    <lineage>
        <taxon>Eukaryota</taxon>
        <taxon>Fungi</taxon>
        <taxon>Dikarya</taxon>
        <taxon>Ascomycota</taxon>
        <taxon>Pezizomycotina</taxon>
        <taxon>Dothideomycetes</taxon>
        <taxon>Dothideomycetidae</taxon>
        <taxon>Mycosphaerellales</taxon>
        <taxon>Mycosphaerellaceae</taxon>
        <taxon>Sphaerulina</taxon>
    </lineage>
</organism>
<accession>M3CWF2</accession>
<dbReference type="RefSeq" id="XP_016756573.1">
    <property type="nucleotide sequence ID" value="XM_016900938.1"/>
</dbReference>
<dbReference type="HOGENOM" id="CLU_1283979_0_0_1"/>
<dbReference type="AlphaFoldDB" id="M3CWF2"/>
<name>M3CWF2_SPHMS</name>
<dbReference type="GeneID" id="27898075"/>
<protein>
    <submittedName>
        <fullName evidence="2">Uncharacterized protein</fullName>
    </submittedName>
</protein>
<dbReference type="EMBL" id="KB456271">
    <property type="protein sequence ID" value="EMF08452.1"/>
    <property type="molecule type" value="Genomic_DNA"/>
</dbReference>
<proteinExistence type="predicted"/>
<sequence>MIELLQYMYMCLPPPMGSTRALREGFALLGQALKHEAKDRSGTKVCLALRPAVSIGSLLELDGFLQGGTGQMKSRPGTPGTAIVVDGARCRNTAPTVAAACAACVLVDGISHSRSATTDVIVVVVVQYYLPDCSTGVCRRVAAWAMSRLSLRDSSRETESGWWWWLATGWQGEGGLEAAGGRRGMSNEEEEAASRAYGGQGSSITTVGGGGISSG</sequence>
<evidence type="ECO:0000313" key="2">
    <source>
        <dbReference type="EMBL" id="EMF08452.1"/>
    </source>
</evidence>
<reference evidence="2 3" key="1">
    <citation type="journal article" date="2012" name="PLoS Pathog.">
        <title>Diverse lifestyles and strategies of plant pathogenesis encoded in the genomes of eighteen Dothideomycetes fungi.</title>
        <authorList>
            <person name="Ohm R.A."/>
            <person name="Feau N."/>
            <person name="Henrissat B."/>
            <person name="Schoch C.L."/>
            <person name="Horwitz B.A."/>
            <person name="Barry K.W."/>
            <person name="Condon B.J."/>
            <person name="Copeland A.C."/>
            <person name="Dhillon B."/>
            <person name="Glaser F."/>
            <person name="Hesse C.N."/>
            <person name="Kosti I."/>
            <person name="LaButti K."/>
            <person name="Lindquist E.A."/>
            <person name="Lucas S."/>
            <person name="Salamov A.A."/>
            <person name="Bradshaw R.E."/>
            <person name="Ciuffetti L."/>
            <person name="Hamelin R.C."/>
            <person name="Kema G.H.J."/>
            <person name="Lawrence C."/>
            <person name="Scott J.A."/>
            <person name="Spatafora J.W."/>
            <person name="Turgeon B.G."/>
            <person name="de Wit P.J.G.M."/>
            <person name="Zhong S."/>
            <person name="Goodwin S.B."/>
            <person name="Grigoriev I.V."/>
        </authorList>
    </citation>
    <scope>NUCLEOTIDE SEQUENCE [LARGE SCALE GENOMIC DNA]</scope>
    <source>
        <strain evidence="2 3">SO2202</strain>
    </source>
</reference>
<gene>
    <name evidence="2" type="ORF">SEPMUDRAFT_111797</name>
</gene>
<feature type="region of interest" description="Disordered" evidence="1">
    <location>
        <begin position="177"/>
        <end position="215"/>
    </location>
</feature>
<evidence type="ECO:0000256" key="1">
    <source>
        <dbReference type="SAM" id="MobiDB-lite"/>
    </source>
</evidence>
<dbReference type="Proteomes" id="UP000016931">
    <property type="component" value="Unassembled WGS sequence"/>
</dbReference>
<evidence type="ECO:0000313" key="3">
    <source>
        <dbReference type="Proteomes" id="UP000016931"/>
    </source>
</evidence>
<keyword evidence="3" id="KW-1185">Reference proteome</keyword>